<evidence type="ECO:0000313" key="4">
    <source>
        <dbReference type="Proteomes" id="UP000541558"/>
    </source>
</evidence>
<organism evidence="3 4">
    <name type="scientific">Ephemerocybe angulata</name>
    <dbReference type="NCBI Taxonomy" id="980116"/>
    <lineage>
        <taxon>Eukaryota</taxon>
        <taxon>Fungi</taxon>
        <taxon>Dikarya</taxon>
        <taxon>Basidiomycota</taxon>
        <taxon>Agaricomycotina</taxon>
        <taxon>Agaricomycetes</taxon>
        <taxon>Agaricomycetidae</taxon>
        <taxon>Agaricales</taxon>
        <taxon>Agaricineae</taxon>
        <taxon>Psathyrellaceae</taxon>
        <taxon>Ephemerocybe</taxon>
    </lineage>
</organism>
<accession>A0A8H5BN79</accession>
<keyword evidence="1" id="KW-0472">Membrane</keyword>
<dbReference type="OrthoDB" id="3341843at2759"/>
<proteinExistence type="predicted"/>
<reference evidence="3 4" key="1">
    <citation type="journal article" date="2020" name="ISME J.">
        <title>Uncovering the hidden diversity of litter-decomposition mechanisms in mushroom-forming fungi.</title>
        <authorList>
            <person name="Floudas D."/>
            <person name="Bentzer J."/>
            <person name="Ahren D."/>
            <person name="Johansson T."/>
            <person name="Persson P."/>
            <person name="Tunlid A."/>
        </authorList>
    </citation>
    <scope>NUCLEOTIDE SEQUENCE [LARGE SCALE GENOMIC DNA]</scope>
    <source>
        <strain evidence="3 4">CBS 175.51</strain>
    </source>
</reference>
<sequence>MSLLPGDEEKLLGFLKYAELFPEAMAGYNRSAPIEGYIIIGCFVILAYDYIITLDQEVNYVWKSPWTIGLPLFYMNRYIPFIDVGLIVGFPFHHMTEEQCNTQVQTATWIMLIPTFFGQTIIALRTCALWQNNISVVASMIMLMLSTLVVTCVLIAKQMNHMQFAPAPSFINGCHIMYDPFDTTLYLYVALFATELKNQHRRLRRRPQHVLHSMFCNRVVLQILKHRVSIQESMRPRAGLNGRFTGDNDGTSMSGTNNILTSVHTSIGPTQTMSMRSDIELSVIDSRQSIGAGAESLESDPNWIK</sequence>
<dbReference type="InterPro" id="IPR045340">
    <property type="entry name" value="DUF6533"/>
</dbReference>
<evidence type="ECO:0000259" key="2">
    <source>
        <dbReference type="Pfam" id="PF20151"/>
    </source>
</evidence>
<keyword evidence="4" id="KW-1185">Reference proteome</keyword>
<dbReference type="AlphaFoldDB" id="A0A8H5BN79"/>
<feature type="transmembrane region" description="Helical" evidence="1">
    <location>
        <begin position="34"/>
        <end position="52"/>
    </location>
</feature>
<evidence type="ECO:0000313" key="3">
    <source>
        <dbReference type="EMBL" id="KAF5325981.1"/>
    </source>
</evidence>
<feature type="transmembrane region" description="Helical" evidence="1">
    <location>
        <begin position="104"/>
        <end position="124"/>
    </location>
</feature>
<feature type="transmembrane region" description="Helical" evidence="1">
    <location>
        <begin position="72"/>
        <end position="92"/>
    </location>
</feature>
<feature type="transmembrane region" description="Helical" evidence="1">
    <location>
        <begin position="136"/>
        <end position="156"/>
    </location>
</feature>
<name>A0A8H5BN79_9AGAR</name>
<evidence type="ECO:0000256" key="1">
    <source>
        <dbReference type="SAM" id="Phobius"/>
    </source>
</evidence>
<gene>
    <name evidence="3" type="ORF">D9611_000441</name>
</gene>
<protein>
    <recommendedName>
        <fullName evidence="2">DUF6533 domain-containing protein</fullName>
    </recommendedName>
</protein>
<keyword evidence="1" id="KW-0812">Transmembrane</keyword>
<dbReference type="Proteomes" id="UP000541558">
    <property type="component" value="Unassembled WGS sequence"/>
</dbReference>
<dbReference type="EMBL" id="JAACJK010000163">
    <property type="protein sequence ID" value="KAF5325981.1"/>
    <property type="molecule type" value="Genomic_DNA"/>
</dbReference>
<feature type="domain" description="DUF6533" evidence="2">
    <location>
        <begin position="37"/>
        <end position="82"/>
    </location>
</feature>
<keyword evidence="1" id="KW-1133">Transmembrane helix</keyword>
<comment type="caution">
    <text evidence="3">The sequence shown here is derived from an EMBL/GenBank/DDBJ whole genome shotgun (WGS) entry which is preliminary data.</text>
</comment>
<dbReference type="Pfam" id="PF20151">
    <property type="entry name" value="DUF6533"/>
    <property type="match status" value="1"/>
</dbReference>